<comment type="caution">
    <text evidence="1">The sequence shown here is derived from an EMBL/GenBank/DDBJ whole genome shotgun (WGS) entry which is preliminary data.</text>
</comment>
<dbReference type="RefSeq" id="WP_118910574.1">
    <property type="nucleotide sequence ID" value="NZ_QOCS01000008.1"/>
</dbReference>
<reference evidence="1 2" key="1">
    <citation type="submission" date="2018-07" db="EMBL/GenBank/DDBJ databases">
        <title>Genome sequences of six Lactobacillus spp. isolated from bumble bee guts.</title>
        <authorList>
            <person name="Motta E.V.S."/>
            <person name="Moran N.A."/>
        </authorList>
    </citation>
    <scope>NUCLEOTIDE SEQUENCE [LARGE SCALE GENOMIC DNA]</scope>
    <source>
        <strain evidence="1 2">LV-8.1</strain>
    </source>
</reference>
<gene>
    <name evidence="1" type="ORF">DS832_04520</name>
</gene>
<dbReference type="Proteomes" id="UP000284822">
    <property type="component" value="Unassembled WGS sequence"/>
</dbReference>
<evidence type="ECO:0000313" key="1">
    <source>
        <dbReference type="EMBL" id="RHW47415.1"/>
    </source>
</evidence>
<name>A0A417Z9T1_9LACO</name>
<dbReference type="EMBL" id="QOCS01000008">
    <property type="protein sequence ID" value="RHW47415.1"/>
    <property type="molecule type" value="Genomic_DNA"/>
</dbReference>
<evidence type="ECO:0000313" key="2">
    <source>
        <dbReference type="Proteomes" id="UP000284822"/>
    </source>
</evidence>
<dbReference type="AlphaFoldDB" id="A0A417Z9T1"/>
<accession>A0A417Z9T1</accession>
<sequence>MFDLIINLGTKKFLTPYITKNSIFAYNMQYHDDFILLQFNQPLRLTMASCWHQIAASQNFLNSSKFYLIYLNLNQDNQKLLISQTNLLPQNVNFYQRDNLRQLLLLTEDAQVLTSVADILHLTITQLNAAVTHYQVAKDD</sequence>
<proteinExistence type="predicted"/>
<organism evidence="1 2">
    <name type="scientific">Bombilactobacillus bombi</name>
    <dbReference type="NCBI Taxonomy" id="1303590"/>
    <lineage>
        <taxon>Bacteria</taxon>
        <taxon>Bacillati</taxon>
        <taxon>Bacillota</taxon>
        <taxon>Bacilli</taxon>
        <taxon>Lactobacillales</taxon>
        <taxon>Lactobacillaceae</taxon>
        <taxon>Bombilactobacillus</taxon>
    </lineage>
</organism>
<protein>
    <submittedName>
        <fullName evidence="1">Uncharacterized protein</fullName>
    </submittedName>
</protein>